<evidence type="ECO:0000256" key="5">
    <source>
        <dbReference type="ARBA" id="ARBA00038359"/>
    </source>
</evidence>
<evidence type="ECO:0000256" key="1">
    <source>
        <dbReference type="ARBA" id="ARBA00004141"/>
    </source>
</evidence>
<comment type="subcellular location">
    <subcellularLocation>
        <location evidence="1">Membrane</location>
        <topology evidence="1">Multi-pass membrane protein</topology>
    </subcellularLocation>
</comment>
<feature type="transmembrane region" description="Helical" evidence="7">
    <location>
        <begin position="246"/>
        <end position="270"/>
    </location>
</feature>
<name>A0A218ZIK1_9HELO</name>
<dbReference type="InterPro" id="IPR052337">
    <property type="entry name" value="SAT4-like"/>
</dbReference>
<feature type="transmembrane region" description="Helical" evidence="7">
    <location>
        <begin position="42"/>
        <end position="63"/>
    </location>
</feature>
<keyword evidence="2 7" id="KW-0812">Transmembrane</keyword>
<evidence type="ECO:0000313" key="10">
    <source>
        <dbReference type="Proteomes" id="UP000242519"/>
    </source>
</evidence>
<dbReference type="AlphaFoldDB" id="A0A218ZIK1"/>
<evidence type="ECO:0000256" key="3">
    <source>
        <dbReference type="ARBA" id="ARBA00022989"/>
    </source>
</evidence>
<protein>
    <recommendedName>
        <fullName evidence="8">Rhodopsin domain-containing protein</fullName>
    </recommendedName>
</protein>
<dbReference type="PANTHER" id="PTHR33048">
    <property type="entry name" value="PTH11-LIKE INTEGRAL MEMBRANE PROTEIN (AFU_ORTHOLOGUE AFUA_5G11245)"/>
    <property type="match status" value="1"/>
</dbReference>
<dbReference type="PANTHER" id="PTHR33048:SF96">
    <property type="entry name" value="INTEGRAL MEMBRANE PROTEIN"/>
    <property type="match status" value="1"/>
</dbReference>
<organism evidence="9 10">
    <name type="scientific">Diplocarpon coronariae</name>
    <dbReference type="NCBI Taxonomy" id="2795749"/>
    <lineage>
        <taxon>Eukaryota</taxon>
        <taxon>Fungi</taxon>
        <taxon>Dikarya</taxon>
        <taxon>Ascomycota</taxon>
        <taxon>Pezizomycotina</taxon>
        <taxon>Leotiomycetes</taxon>
        <taxon>Helotiales</taxon>
        <taxon>Drepanopezizaceae</taxon>
        <taxon>Diplocarpon</taxon>
    </lineage>
</organism>
<sequence length="468" mass="51080">MTATRALEVEVVAAVFLTLSWTTAILRCYVRAFKGRGLGADDWLAVLALMLFTTTTIFTFLGIKNSMGMHLFDILATAPQNMTPTMMWWFANELGYVVTSCAMKMSVVVFLLRIVVEDSHRVILHLTMAMVVVSAIAYFFFLLFQCSPVDYFWLQFSMKKGSCVAPDLVGGMTYAHSAVNALADIILAFLPVVIVLRLQMSLRTKLTVSIILSMGMFACVAVIVRIPYIKILVDDSQDFLYSSIDVIIWSAIELGLAITAANMATLRPLFSPCLGRQKFWAPTSPRGKFPSCSSAGEGGSAGSSAKARRPGCPRRGGRRLSAAADDDEEMALSDVHSTGTRTVVRGGGETTPCPAPHLGTMISDEGLRCITSWDGEGHSSPVADALDAWPDSPQDIRITVRTEVTSGSPIRPLPKLAPELYHITLPGPPTDGRRDVWPDTRPSSKQEATRPRHARSKSAFSNFSLMSR</sequence>
<evidence type="ECO:0000259" key="8">
    <source>
        <dbReference type="Pfam" id="PF20684"/>
    </source>
</evidence>
<dbReference type="InterPro" id="IPR049326">
    <property type="entry name" value="Rhodopsin_dom_fungi"/>
</dbReference>
<feature type="domain" description="Rhodopsin" evidence="8">
    <location>
        <begin position="26"/>
        <end position="271"/>
    </location>
</feature>
<gene>
    <name evidence="9" type="ORF">B2J93_4962</name>
</gene>
<feature type="compositionally biased region" description="Basic residues" evidence="6">
    <location>
        <begin position="306"/>
        <end position="318"/>
    </location>
</feature>
<keyword evidence="4 7" id="KW-0472">Membrane</keyword>
<accession>A0A218ZIK1</accession>
<feature type="compositionally biased region" description="Basic and acidic residues" evidence="6">
    <location>
        <begin position="431"/>
        <end position="450"/>
    </location>
</feature>
<comment type="similarity">
    <text evidence="5">Belongs to the SAT4 family.</text>
</comment>
<feature type="region of interest" description="Disordered" evidence="6">
    <location>
        <begin position="285"/>
        <end position="357"/>
    </location>
</feature>
<evidence type="ECO:0000256" key="6">
    <source>
        <dbReference type="SAM" id="MobiDB-lite"/>
    </source>
</evidence>
<dbReference type="Proteomes" id="UP000242519">
    <property type="component" value="Unassembled WGS sequence"/>
</dbReference>
<keyword evidence="10" id="KW-1185">Reference proteome</keyword>
<dbReference type="Pfam" id="PF20684">
    <property type="entry name" value="Fung_rhodopsin"/>
    <property type="match status" value="1"/>
</dbReference>
<dbReference type="OrthoDB" id="3936451at2759"/>
<feature type="transmembrane region" description="Helical" evidence="7">
    <location>
        <begin position="208"/>
        <end position="226"/>
    </location>
</feature>
<dbReference type="GO" id="GO:0016020">
    <property type="term" value="C:membrane"/>
    <property type="evidence" value="ECO:0007669"/>
    <property type="project" value="UniProtKB-SubCell"/>
</dbReference>
<feature type="transmembrane region" description="Helical" evidence="7">
    <location>
        <begin position="12"/>
        <end position="30"/>
    </location>
</feature>
<feature type="region of interest" description="Disordered" evidence="6">
    <location>
        <begin position="424"/>
        <end position="468"/>
    </location>
</feature>
<feature type="transmembrane region" description="Helical" evidence="7">
    <location>
        <begin position="174"/>
        <end position="196"/>
    </location>
</feature>
<proteinExistence type="inferred from homology"/>
<evidence type="ECO:0000256" key="2">
    <source>
        <dbReference type="ARBA" id="ARBA00022692"/>
    </source>
</evidence>
<feature type="transmembrane region" description="Helical" evidence="7">
    <location>
        <begin position="94"/>
        <end position="116"/>
    </location>
</feature>
<feature type="transmembrane region" description="Helical" evidence="7">
    <location>
        <begin position="123"/>
        <end position="144"/>
    </location>
</feature>
<evidence type="ECO:0000313" key="9">
    <source>
        <dbReference type="EMBL" id="OWP07433.1"/>
    </source>
</evidence>
<evidence type="ECO:0000256" key="7">
    <source>
        <dbReference type="SAM" id="Phobius"/>
    </source>
</evidence>
<dbReference type="EMBL" id="MZNU01000004">
    <property type="protein sequence ID" value="OWP07433.1"/>
    <property type="molecule type" value="Genomic_DNA"/>
</dbReference>
<evidence type="ECO:0000256" key="4">
    <source>
        <dbReference type="ARBA" id="ARBA00023136"/>
    </source>
</evidence>
<feature type="compositionally biased region" description="Polar residues" evidence="6">
    <location>
        <begin position="458"/>
        <end position="468"/>
    </location>
</feature>
<keyword evidence="3 7" id="KW-1133">Transmembrane helix</keyword>
<dbReference type="InParanoid" id="A0A218ZIK1"/>
<reference evidence="9 10" key="1">
    <citation type="submission" date="2017-04" db="EMBL/GenBank/DDBJ databases">
        <title>Draft genome sequence of Marssonina coronaria NL1: causal agent of apple blotch.</title>
        <authorList>
            <person name="Cheng Q."/>
        </authorList>
    </citation>
    <scope>NUCLEOTIDE SEQUENCE [LARGE SCALE GENOMIC DNA]</scope>
    <source>
        <strain evidence="9 10">NL1</strain>
    </source>
</reference>
<comment type="caution">
    <text evidence="9">The sequence shown here is derived from an EMBL/GenBank/DDBJ whole genome shotgun (WGS) entry which is preliminary data.</text>
</comment>